<dbReference type="AlphaFoldDB" id="A0A9Q3EEQ8"/>
<evidence type="ECO:0000313" key="1">
    <source>
        <dbReference type="EMBL" id="MBW0517775.1"/>
    </source>
</evidence>
<evidence type="ECO:0000313" key="2">
    <source>
        <dbReference type="Proteomes" id="UP000765509"/>
    </source>
</evidence>
<sequence>MLGGLPKVPVVSQNSNPPKQLPIEFYHVKCFKAQTEMCRRTIPNWSSAVILENPEESSEAQVHPDKKLSNKRLNKKFYEANLKQCPIPVQNDHFEEDSEI</sequence>
<dbReference type="EMBL" id="AVOT02026164">
    <property type="protein sequence ID" value="MBW0517775.1"/>
    <property type="molecule type" value="Genomic_DNA"/>
</dbReference>
<proteinExistence type="predicted"/>
<comment type="caution">
    <text evidence="1">The sequence shown here is derived from an EMBL/GenBank/DDBJ whole genome shotgun (WGS) entry which is preliminary data.</text>
</comment>
<gene>
    <name evidence="1" type="ORF">O181_057490</name>
</gene>
<organism evidence="1 2">
    <name type="scientific">Austropuccinia psidii MF-1</name>
    <dbReference type="NCBI Taxonomy" id="1389203"/>
    <lineage>
        <taxon>Eukaryota</taxon>
        <taxon>Fungi</taxon>
        <taxon>Dikarya</taxon>
        <taxon>Basidiomycota</taxon>
        <taxon>Pucciniomycotina</taxon>
        <taxon>Pucciniomycetes</taxon>
        <taxon>Pucciniales</taxon>
        <taxon>Sphaerophragmiaceae</taxon>
        <taxon>Austropuccinia</taxon>
    </lineage>
</organism>
<keyword evidence="2" id="KW-1185">Reference proteome</keyword>
<reference evidence="1" key="1">
    <citation type="submission" date="2021-03" db="EMBL/GenBank/DDBJ databases">
        <title>Draft genome sequence of rust myrtle Austropuccinia psidii MF-1, a brazilian biotype.</title>
        <authorList>
            <person name="Quecine M.C."/>
            <person name="Pachon D.M.R."/>
            <person name="Bonatelli M.L."/>
            <person name="Correr F.H."/>
            <person name="Franceschini L.M."/>
            <person name="Leite T.F."/>
            <person name="Margarido G.R.A."/>
            <person name="Almeida C.A."/>
            <person name="Ferrarezi J.A."/>
            <person name="Labate C.A."/>
        </authorList>
    </citation>
    <scope>NUCLEOTIDE SEQUENCE</scope>
    <source>
        <strain evidence="1">MF-1</strain>
    </source>
</reference>
<name>A0A9Q3EEQ8_9BASI</name>
<dbReference type="Proteomes" id="UP000765509">
    <property type="component" value="Unassembled WGS sequence"/>
</dbReference>
<protein>
    <submittedName>
        <fullName evidence="1">Uncharacterized protein</fullName>
    </submittedName>
</protein>
<accession>A0A9Q3EEQ8</accession>